<accession>A0A7Y0ACH4</accession>
<keyword evidence="4" id="KW-1185">Reference proteome</keyword>
<dbReference type="RefSeq" id="WP_169530083.1">
    <property type="nucleotide sequence ID" value="NZ_JABBGH010000001.1"/>
</dbReference>
<sequence>MFFILSKLLLLAFSPGLWLLALLVAAMVARPAGRWRGRWLGAALLLLLLGGNNALVNSATLVWELPPVPLAAVAPADAAVLLTGITAEGKSPHDRVYLNSGADRLTNALWLYRAGRVRRIIISGGSNALHPVPGRTSEARQLSTLLRLAGVPPSAILLEERSRNTRENALYTKQLLASHPAIKSLVLVTSAFHERRALGCFAKVGLHPVPFPAGYRSTDPSQGLSYWLLPSLDALSRWGRLLHELVGYAAYKVRGYC</sequence>
<organism evidence="3 4">
    <name type="scientific">Hymenobacter polaris</name>
    <dbReference type="NCBI Taxonomy" id="2682546"/>
    <lineage>
        <taxon>Bacteria</taxon>
        <taxon>Pseudomonadati</taxon>
        <taxon>Bacteroidota</taxon>
        <taxon>Cytophagia</taxon>
        <taxon>Cytophagales</taxon>
        <taxon>Hymenobacteraceae</taxon>
        <taxon>Hymenobacter</taxon>
    </lineage>
</organism>
<feature type="transmembrane region" description="Helical" evidence="1">
    <location>
        <begin position="39"/>
        <end position="56"/>
    </location>
</feature>
<dbReference type="PANTHER" id="PTHR30336:SF4">
    <property type="entry name" value="ENVELOPE BIOGENESIS FACTOR ELYC"/>
    <property type="match status" value="1"/>
</dbReference>
<reference evidence="3 4" key="1">
    <citation type="submission" date="2020-04" db="EMBL/GenBank/DDBJ databases">
        <title>Hymenobacter polaris sp. nov., isolated from Arctic soil.</title>
        <authorList>
            <person name="Dahal R.H."/>
        </authorList>
    </citation>
    <scope>NUCLEOTIDE SEQUENCE [LARGE SCALE GENOMIC DNA]</scope>
    <source>
        <strain evidence="3 4">RP-2-7</strain>
    </source>
</reference>
<dbReference type="Proteomes" id="UP000559626">
    <property type="component" value="Unassembled WGS sequence"/>
</dbReference>
<evidence type="ECO:0000313" key="4">
    <source>
        <dbReference type="Proteomes" id="UP000559626"/>
    </source>
</evidence>
<dbReference type="InterPro" id="IPR051599">
    <property type="entry name" value="Cell_Envelope_Assoc"/>
</dbReference>
<dbReference type="Pfam" id="PF02698">
    <property type="entry name" value="DUF218"/>
    <property type="match status" value="1"/>
</dbReference>
<dbReference type="EMBL" id="JABBGH010000001">
    <property type="protein sequence ID" value="NML64806.1"/>
    <property type="molecule type" value="Genomic_DNA"/>
</dbReference>
<keyword evidence="1" id="KW-0472">Membrane</keyword>
<dbReference type="GO" id="GO:0000270">
    <property type="term" value="P:peptidoglycan metabolic process"/>
    <property type="evidence" value="ECO:0007669"/>
    <property type="project" value="TreeGrafter"/>
</dbReference>
<dbReference type="GO" id="GO:0005886">
    <property type="term" value="C:plasma membrane"/>
    <property type="evidence" value="ECO:0007669"/>
    <property type="project" value="TreeGrafter"/>
</dbReference>
<dbReference type="Gene3D" id="3.40.50.620">
    <property type="entry name" value="HUPs"/>
    <property type="match status" value="1"/>
</dbReference>
<dbReference type="AlphaFoldDB" id="A0A7Y0ACH4"/>
<evidence type="ECO:0000256" key="1">
    <source>
        <dbReference type="SAM" id="Phobius"/>
    </source>
</evidence>
<keyword evidence="1" id="KW-1133">Transmembrane helix</keyword>
<evidence type="ECO:0000259" key="2">
    <source>
        <dbReference type="Pfam" id="PF02698"/>
    </source>
</evidence>
<keyword evidence="1" id="KW-0812">Transmembrane</keyword>
<proteinExistence type="predicted"/>
<dbReference type="PANTHER" id="PTHR30336">
    <property type="entry name" value="INNER MEMBRANE PROTEIN, PROBABLE PERMEASE"/>
    <property type="match status" value="1"/>
</dbReference>
<protein>
    <submittedName>
        <fullName evidence="3">YdcF family protein</fullName>
    </submittedName>
</protein>
<dbReference type="CDD" id="cd06259">
    <property type="entry name" value="YdcF-like"/>
    <property type="match status" value="1"/>
</dbReference>
<dbReference type="InterPro" id="IPR014729">
    <property type="entry name" value="Rossmann-like_a/b/a_fold"/>
</dbReference>
<name>A0A7Y0ACH4_9BACT</name>
<evidence type="ECO:0000313" key="3">
    <source>
        <dbReference type="EMBL" id="NML64806.1"/>
    </source>
</evidence>
<dbReference type="InterPro" id="IPR003848">
    <property type="entry name" value="DUF218"/>
</dbReference>
<comment type="caution">
    <text evidence="3">The sequence shown here is derived from an EMBL/GenBank/DDBJ whole genome shotgun (WGS) entry which is preliminary data.</text>
</comment>
<feature type="domain" description="DUF218" evidence="2">
    <location>
        <begin position="77"/>
        <end position="247"/>
    </location>
</feature>
<gene>
    <name evidence="3" type="ORF">HHL22_06270</name>
</gene>
<dbReference type="GO" id="GO:0043164">
    <property type="term" value="P:Gram-negative-bacterium-type cell wall biogenesis"/>
    <property type="evidence" value="ECO:0007669"/>
    <property type="project" value="TreeGrafter"/>
</dbReference>